<name>A0ABT6FTT6_9FLAO</name>
<proteinExistence type="predicted"/>
<feature type="domain" description="N-acetyltransferase" evidence="1">
    <location>
        <begin position="4"/>
        <end position="157"/>
    </location>
</feature>
<gene>
    <name evidence="2" type="ORF">OSR52_11560</name>
</gene>
<dbReference type="SUPFAM" id="SSF55729">
    <property type="entry name" value="Acyl-CoA N-acyltransferases (Nat)"/>
    <property type="match status" value="1"/>
</dbReference>
<keyword evidence="3" id="KW-1185">Reference proteome</keyword>
<evidence type="ECO:0000313" key="3">
    <source>
        <dbReference type="Proteomes" id="UP001153642"/>
    </source>
</evidence>
<dbReference type="InterPro" id="IPR016181">
    <property type="entry name" value="Acyl_CoA_acyltransferase"/>
</dbReference>
<dbReference type="CDD" id="cd04301">
    <property type="entry name" value="NAT_SF"/>
    <property type="match status" value="1"/>
</dbReference>
<dbReference type="Pfam" id="PF13508">
    <property type="entry name" value="Acetyltransf_7"/>
    <property type="match status" value="1"/>
</dbReference>
<dbReference type="Gene3D" id="3.40.630.30">
    <property type="match status" value="1"/>
</dbReference>
<dbReference type="InterPro" id="IPR000182">
    <property type="entry name" value="GNAT_dom"/>
</dbReference>
<comment type="caution">
    <text evidence="2">The sequence shown here is derived from an EMBL/GenBank/DDBJ whole genome shotgun (WGS) entry which is preliminary data.</text>
</comment>
<accession>A0ABT6FTT6</accession>
<evidence type="ECO:0000313" key="2">
    <source>
        <dbReference type="EMBL" id="MDG3586506.1"/>
    </source>
</evidence>
<protein>
    <submittedName>
        <fullName evidence="2">GNAT family N-acetyltransferase</fullName>
    </submittedName>
</protein>
<reference evidence="2" key="1">
    <citation type="submission" date="2022-11" db="EMBL/GenBank/DDBJ databases">
        <title>High-quality draft genome sequence of Galbibacter sp. strain CMA-7.</title>
        <authorList>
            <person name="Wei L."/>
            <person name="Dong C."/>
            <person name="Shao Z."/>
        </authorList>
    </citation>
    <scope>NUCLEOTIDE SEQUENCE</scope>
    <source>
        <strain evidence="2">CMA-7</strain>
    </source>
</reference>
<organism evidence="2 3">
    <name type="scientific">Galbibacter pacificus</name>
    <dbReference type="NCBI Taxonomy" id="2996052"/>
    <lineage>
        <taxon>Bacteria</taxon>
        <taxon>Pseudomonadati</taxon>
        <taxon>Bacteroidota</taxon>
        <taxon>Flavobacteriia</taxon>
        <taxon>Flavobacteriales</taxon>
        <taxon>Flavobacteriaceae</taxon>
        <taxon>Galbibacter</taxon>
    </lineage>
</organism>
<dbReference type="RefSeq" id="WP_277900240.1">
    <property type="nucleotide sequence ID" value="NZ_JAPMUA010000004.1"/>
</dbReference>
<evidence type="ECO:0000259" key="1">
    <source>
        <dbReference type="PROSITE" id="PS51186"/>
    </source>
</evidence>
<dbReference type="EMBL" id="JAPMUA010000004">
    <property type="protein sequence ID" value="MDG3586506.1"/>
    <property type="molecule type" value="Genomic_DNA"/>
</dbReference>
<sequence>MNFTETVILNEKQKLEVIQLWNNEYPKELSLRNLVEFDQYLDKLSDKNHILLSDENETVKGWLIYFIRDNEQCFAMLVDSSLQGQGLGSRFLNLAKERNSELNGWVIDNDNEPKQNGENYSSPIGFYRKNGFEIRTDIQLKKKNINGIKVIWKSTKK</sequence>
<dbReference type="Proteomes" id="UP001153642">
    <property type="component" value="Unassembled WGS sequence"/>
</dbReference>
<dbReference type="PROSITE" id="PS51186">
    <property type="entry name" value="GNAT"/>
    <property type="match status" value="1"/>
</dbReference>